<dbReference type="GO" id="GO:0061630">
    <property type="term" value="F:ubiquitin protein ligase activity"/>
    <property type="evidence" value="ECO:0007669"/>
    <property type="project" value="UniProtKB-EC"/>
</dbReference>
<keyword evidence="10" id="KW-0862">Zinc</keyword>
<dbReference type="InterPro" id="IPR044600">
    <property type="entry name" value="ATL1/ATL16-like"/>
</dbReference>
<evidence type="ECO:0000256" key="5">
    <source>
        <dbReference type="ARBA" id="ARBA00022679"/>
    </source>
</evidence>
<evidence type="ECO:0000313" key="19">
    <source>
        <dbReference type="Proteomes" id="UP001497516"/>
    </source>
</evidence>
<keyword evidence="9" id="KW-0833">Ubl conjugation pathway</keyword>
<feature type="domain" description="RING-type" evidence="17">
    <location>
        <begin position="108"/>
        <end position="150"/>
    </location>
</feature>
<keyword evidence="8 14" id="KW-0863">Zinc-finger</keyword>
<dbReference type="PANTHER" id="PTHR46913:SF1">
    <property type="entry name" value="RING-H2 FINGER PROTEIN ATL16"/>
    <property type="match status" value="1"/>
</dbReference>
<dbReference type="PANTHER" id="PTHR46913">
    <property type="entry name" value="RING-H2 FINGER PROTEIN ATL16"/>
    <property type="match status" value="1"/>
</dbReference>
<sequence>MDSPGSRTSFSDRSYALSGKIMLSAIVVLFFVVILMICLHLYARWYLLRARRRQMRRRSRRQNLVFYVDQAATSNPAQSRGLDAAVLKSLPVFVYSAADTAAPELMECAVCLSEFEEKEAGRTLPKCGHSFHTECIDMWFHSHSTCPLCRSPVEPVPAVEMVELCDSTRDLEIGPSASVGGRKFRGDLGIEVPLRNFGEESSSAAAGAVPESPASQGFRSPMSRMLSFTRILSRDWRANNGYVLSPHTPIPTSCGGSMAAAAAAASEDTVDFDLERGPESAAGETRPGSSRVS</sequence>
<evidence type="ECO:0000256" key="13">
    <source>
        <dbReference type="ARBA" id="ARBA00024209"/>
    </source>
</evidence>
<dbReference type="GO" id="GO:0008270">
    <property type="term" value="F:zinc ion binding"/>
    <property type="evidence" value="ECO:0007669"/>
    <property type="project" value="UniProtKB-KW"/>
</dbReference>
<keyword evidence="7" id="KW-0479">Metal-binding</keyword>
<evidence type="ECO:0000256" key="12">
    <source>
        <dbReference type="ARBA" id="ARBA00023136"/>
    </source>
</evidence>
<organism evidence="18 19">
    <name type="scientific">Linum trigynum</name>
    <dbReference type="NCBI Taxonomy" id="586398"/>
    <lineage>
        <taxon>Eukaryota</taxon>
        <taxon>Viridiplantae</taxon>
        <taxon>Streptophyta</taxon>
        <taxon>Embryophyta</taxon>
        <taxon>Tracheophyta</taxon>
        <taxon>Spermatophyta</taxon>
        <taxon>Magnoliopsida</taxon>
        <taxon>eudicotyledons</taxon>
        <taxon>Gunneridae</taxon>
        <taxon>Pentapetalae</taxon>
        <taxon>rosids</taxon>
        <taxon>fabids</taxon>
        <taxon>Malpighiales</taxon>
        <taxon>Linaceae</taxon>
        <taxon>Linum</taxon>
    </lineage>
</organism>
<feature type="region of interest" description="Disordered" evidence="15">
    <location>
        <begin position="265"/>
        <end position="293"/>
    </location>
</feature>
<evidence type="ECO:0000256" key="15">
    <source>
        <dbReference type="SAM" id="MobiDB-lite"/>
    </source>
</evidence>
<evidence type="ECO:0000256" key="9">
    <source>
        <dbReference type="ARBA" id="ARBA00022786"/>
    </source>
</evidence>
<evidence type="ECO:0000256" key="3">
    <source>
        <dbReference type="ARBA" id="ARBA00004906"/>
    </source>
</evidence>
<protein>
    <recommendedName>
        <fullName evidence="4">RING-type E3 ubiquitin transferase</fullName>
        <ecNumber evidence="4">2.3.2.27</ecNumber>
    </recommendedName>
</protein>
<evidence type="ECO:0000256" key="7">
    <source>
        <dbReference type="ARBA" id="ARBA00022723"/>
    </source>
</evidence>
<evidence type="ECO:0000256" key="8">
    <source>
        <dbReference type="ARBA" id="ARBA00022771"/>
    </source>
</evidence>
<dbReference type="Proteomes" id="UP001497516">
    <property type="component" value="Chromosome 6"/>
</dbReference>
<keyword evidence="6 16" id="KW-0812">Transmembrane</keyword>
<evidence type="ECO:0000256" key="4">
    <source>
        <dbReference type="ARBA" id="ARBA00012483"/>
    </source>
</evidence>
<dbReference type="EC" id="2.3.2.27" evidence="4"/>
<comment type="subcellular location">
    <subcellularLocation>
        <location evidence="2">Membrane</location>
        <topology evidence="2">Single-pass membrane protein</topology>
    </subcellularLocation>
</comment>
<dbReference type="GO" id="GO:0016567">
    <property type="term" value="P:protein ubiquitination"/>
    <property type="evidence" value="ECO:0007669"/>
    <property type="project" value="InterPro"/>
</dbReference>
<evidence type="ECO:0000259" key="17">
    <source>
        <dbReference type="PROSITE" id="PS50089"/>
    </source>
</evidence>
<dbReference type="FunFam" id="3.30.40.10:FF:000475">
    <property type="entry name" value="RING-H2 finger protein ATL3"/>
    <property type="match status" value="1"/>
</dbReference>
<evidence type="ECO:0000256" key="16">
    <source>
        <dbReference type="SAM" id="Phobius"/>
    </source>
</evidence>
<feature type="transmembrane region" description="Helical" evidence="16">
    <location>
        <begin position="21"/>
        <end position="47"/>
    </location>
</feature>
<dbReference type="InterPro" id="IPR001841">
    <property type="entry name" value="Znf_RING"/>
</dbReference>
<evidence type="ECO:0000256" key="2">
    <source>
        <dbReference type="ARBA" id="ARBA00004167"/>
    </source>
</evidence>
<evidence type="ECO:0000256" key="1">
    <source>
        <dbReference type="ARBA" id="ARBA00000900"/>
    </source>
</evidence>
<comment type="pathway">
    <text evidence="3">Protein modification; protein ubiquitination.</text>
</comment>
<dbReference type="CDD" id="cd16461">
    <property type="entry name" value="RING-H2_EL5-like"/>
    <property type="match status" value="1"/>
</dbReference>
<dbReference type="GO" id="GO:0016020">
    <property type="term" value="C:membrane"/>
    <property type="evidence" value="ECO:0007669"/>
    <property type="project" value="UniProtKB-SubCell"/>
</dbReference>
<comment type="similarity">
    <text evidence="13">Belongs to the RING-type zinc finger family. ATL subfamily.</text>
</comment>
<reference evidence="18 19" key="1">
    <citation type="submission" date="2024-04" db="EMBL/GenBank/DDBJ databases">
        <authorList>
            <person name="Fracassetti M."/>
        </authorList>
    </citation>
    <scope>NUCLEOTIDE SEQUENCE [LARGE SCALE GENOMIC DNA]</scope>
</reference>
<dbReference type="Gene3D" id="3.30.40.10">
    <property type="entry name" value="Zinc/RING finger domain, C3HC4 (zinc finger)"/>
    <property type="match status" value="1"/>
</dbReference>
<dbReference type="PROSITE" id="PS50089">
    <property type="entry name" value="ZF_RING_2"/>
    <property type="match status" value="1"/>
</dbReference>
<gene>
    <name evidence="18" type="ORF">LTRI10_LOCUS37585</name>
</gene>
<dbReference type="SMART" id="SM00184">
    <property type="entry name" value="RING"/>
    <property type="match status" value="1"/>
</dbReference>
<evidence type="ECO:0000256" key="11">
    <source>
        <dbReference type="ARBA" id="ARBA00022989"/>
    </source>
</evidence>
<dbReference type="AlphaFoldDB" id="A0AAV2FI26"/>
<comment type="catalytic activity">
    <reaction evidence="1">
        <text>S-ubiquitinyl-[E2 ubiquitin-conjugating enzyme]-L-cysteine + [acceptor protein]-L-lysine = [E2 ubiquitin-conjugating enzyme]-L-cysteine + N(6)-ubiquitinyl-[acceptor protein]-L-lysine.</text>
        <dbReference type="EC" id="2.3.2.27"/>
    </reaction>
</comment>
<dbReference type="EMBL" id="OZ034819">
    <property type="protein sequence ID" value="CAL1397270.1"/>
    <property type="molecule type" value="Genomic_DNA"/>
</dbReference>
<keyword evidence="5" id="KW-0808">Transferase</keyword>
<evidence type="ECO:0000256" key="10">
    <source>
        <dbReference type="ARBA" id="ARBA00022833"/>
    </source>
</evidence>
<name>A0AAV2FI26_9ROSI</name>
<dbReference type="Pfam" id="PF13639">
    <property type="entry name" value="zf-RING_2"/>
    <property type="match status" value="1"/>
</dbReference>
<dbReference type="SUPFAM" id="SSF57850">
    <property type="entry name" value="RING/U-box"/>
    <property type="match status" value="1"/>
</dbReference>
<evidence type="ECO:0000256" key="6">
    <source>
        <dbReference type="ARBA" id="ARBA00022692"/>
    </source>
</evidence>
<keyword evidence="12 16" id="KW-0472">Membrane</keyword>
<evidence type="ECO:0000256" key="14">
    <source>
        <dbReference type="PROSITE-ProRule" id="PRU00175"/>
    </source>
</evidence>
<evidence type="ECO:0000313" key="18">
    <source>
        <dbReference type="EMBL" id="CAL1397270.1"/>
    </source>
</evidence>
<keyword evidence="19" id="KW-1185">Reference proteome</keyword>
<proteinExistence type="inferred from homology"/>
<accession>A0AAV2FI26</accession>
<dbReference type="InterPro" id="IPR013083">
    <property type="entry name" value="Znf_RING/FYVE/PHD"/>
</dbReference>
<keyword evidence="11 16" id="KW-1133">Transmembrane helix</keyword>